<dbReference type="EMBL" id="RXIC02000464">
    <property type="protein sequence ID" value="KAB1199441.1"/>
    <property type="molecule type" value="Genomic_DNA"/>
</dbReference>
<keyword evidence="3" id="KW-0732">Signal</keyword>
<dbReference type="AlphaFoldDB" id="A0A6A1UGM7"/>
<dbReference type="GO" id="GO:0004252">
    <property type="term" value="F:serine-type endopeptidase activity"/>
    <property type="evidence" value="ECO:0007669"/>
    <property type="project" value="InterPro"/>
</dbReference>
<dbReference type="InterPro" id="IPR045051">
    <property type="entry name" value="SBT"/>
</dbReference>
<organism evidence="6 7">
    <name type="scientific">Morella rubra</name>
    <name type="common">Chinese bayberry</name>
    <dbReference type="NCBI Taxonomy" id="262757"/>
    <lineage>
        <taxon>Eukaryota</taxon>
        <taxon>Viridiplantae</taxon>
        <taxon>Streptophyta</taxon>
        <taxon>Embryophyta</taxon>
        <taxon>Tracheophyta</taxon>
        <taxon>Spermatophyta</taxon>
        <taxon>Magnoliopsida</taxon>
        <taxon>eudicotyledons</taxon>
        <taxon>Gunneridae</taxon>
        <taxon>Pentapetalae</taxon>
        <taxon>rosids</taxon>
        <taxon>fabids</taxon>
        <taxon>Fagales</taxon>
        <taxon>Myricaceae</taxon>
        <taxon>Morella</taxon>
    </lineage>
</organism>
<name>A0A6A1UGM7_9ROSI</name>
<dbReference type="Pfam" id="PF00082">
    <property type="entry name" value="Peptidase_S8"/>
    <property type="match status" value="1"/>
</dbReference>
<dbReference type="OrthoDB" id="206201at2759"/>
<evidence type="ECO:0000256" key="3">
    <source>
        <dbReference type="ARBA" id="ARBA00022729"/>
    </source>
</evidence>
<evidence type="ECO:0000313" key="6">
    <source>
        <dbReference type="EMBL" id="KAB1199441.1"/>
    </source>
</evidence>
<protein>
    <submittedName>
        <fullName evidence="6">Subtilisin-like protease SDD1</fullName>
    </submittedName>
</protein>
<evidence type="ECO:0000256" key="2">
    <source>
        <dbReference type="ARBA" id="ARBA00011073"/>
    </source>
</evidence>
<reference evidence="6 7" key="1">
    <citation type="journal article" date="2019" name="Plant Biotechnol. J.">
        <title>The red bayberry genome and genetic basis of sex determination.</title>
        <authorList>
            <person name="Jia H.M."/>
            <person name="Jia H.J."/>
            <person name="Cai Q.L."/>
            <person name="Wang Y."/>
            <person name="Zhao H.B."/>
            <person name="Yang W.F."/>
            <person name="Wang G.Y."/>
            <person name="Li Y.H."/>
            <person name="Zhan D.L."/>
            <person name="Shen Y.T."/>
            <person name="Niu Q.F."/>
            <person name="Chang L."/>
            <person name="Qiu J."/>
            <person name="Zhao L."/>
            <person name="Xie H.B."/>
            <person name="Fu W.Y."/>
            <person name="Jin J."/>
            <person name="Li X.W."/>
            <person name="Jiao Y."/>
            <person name="Zhou C.C."/>
            <person name="Tu T."/>
            <person name="Chai C.Y."/>
            <person name="Gao J.L."/>
            <person name="Fan L.J."/>
            <person name="van de Weg E."/>
            <person name="Wang J.Y."/>
            <person name="Gao Z.S."/>
        </authorList>
    </citation>
    <scope>NUCLEOTIDE SEQUENCE [LARGE SCALE GENOMIC DNA]</scope>
    <source>
        <tissue evidence="6">Leaves</tissue>
    </source>
</reference>
<feature type="domain" description="Peptidase S8/S53" evidence="5">
    <location>
        <begin position="72"/>
        <end position="110"/>
    </location>
</feature>
<dbReference type="Gene3D" id="3.40.50.200">
    <property type="entry name" value="Peptidase S8/S53 domain"/>
    <property type="match status" value="1"/>
</dbReference>
<feature type="region of interest" description="Disordered" evidence="4">
    <location>
        <begin position="1"/>
        <end position="32"/>
    </location>
</feature>
<evidence type="ECO:0000256" key="4">
    <source>
        <dbReference type="SAM" id="MobiDB-lite"/>
    </source>
</evidence>
<dbReference type="Gene3D" id="2.60.40.2310">
    <property type="match status" value="1"/>
</dbReference>
<comment type="similarity">
    <text evidence="2">Belongs to the peptidase S8 family.</text>
</comment>
<evidence type="ECO:0000256" key="1">
    <source>
        <dbReference type="ARBA" id="ARBA00004613"/>
    </source>
</evidence>
<dbReference type="PANTHER" id="PTHR10795">
    <property type="entry name" value="PROPROTEIN CONVERTASE SUBTILISIN/KEXIN"/>
    <property type="match status" value="1"/>
</dbReference>
<evidence type="ECO:0000259" key="5">
    <source>
        <dbReference type="Pfam" id="PF00082"/>
    </source>
</evidence>
<accession>A0A6A1UGM7</accession>
<proteinExistence type="inferred from homology"/>
<dbReference type="SUPFAM" id="SSF52743">
    <property type="entry name" value="Subtilisin-like"/>
    <property type="match status" value="1"/>
</dbReference>
<dbReference type="InterPro" id="IPR000209">
    <property type="entry name" value="Peptidase_S8/S53_dom"/>
</dbReference>
<dbReference type="GO" id="GO:0005576">
    <property type="term" value="C:extracellular region"/>
    <property type="evidence" value="ECO:0007669"/>
    <property type="project" value="UniProtKB-SubCell"/>
</dbReference>
<keyword evidence="6" id="KW-0645">Protease</keyword>
<comment type="caution">
    <text evidence="6">The sequence shown here is derived from an EMBL/GenBank/DDBJ whole genome shotgun (WGS) entry which is preliminary data.</text>
</comment>
<sequence>MTQTLAASPIPSLSHRTRTKTTFPSSASRTELGGWERCEEEADLGFVFAGSVCGSSAMKQVGSSQIGLVHGQACPHASGVAALLKGVHPEWSPSAIKSAIMTTADPYDSTHSPIKDSSNNLVASPLAMGAGQIQPNQALDPGLIYDASPQDYTDFLCSMNFTKEQIWSIIGSKKHSCLKRNPDFNYPAFVVSKGDNGTSDVQNFRRTVTNAGEGAAT</sequence>
<dbReference type="Proteomes" id="UP000516437">
    <property type="component" value="Unassembled WGS sequence"/>
</dbReference>
<evidence type="ECO:0000313" key="7">
    <source>
        <dbReference type="Proteomes" id="UP000516437"/>
    </source>
</evidence>
<keyword evidence="6" id="KW-0378">Hydrolase</keyword>
<gene>
    <name evidence="6" type="ORF">CJ030_MR0G023658</name>
</gene>
<comment type="subcellular location">
    <subcellularLocation>
        <location evidence="1">Secreted</location>
    </subcellularLocation>
</comment>
<dbReference type="GO" id="GO:0006508">
    <property type="term" value="P:proteolysis"/>
    <property type="evidence" value="ECO:0007669"/>
    <property type="project" value="UniProtKB-KW"/>
</dbReference>
<dbReference type="InterPro" id="IPR036852">
    <property type="entry name" value="Peptidase_S8/S53_dom_sf"/>
</dbReference>
<keyword evidence="7" id="KW-1185">Reference proteome</keyword>
<feature type="compositionally biased region" description="Polar residues" evidence="4">
    <location>
        <begin position="20"/>
        <end position="29"/>
    </location>
</feature>